<proteinExistence type="predicted"/>
<evidence type="ECO:0000313" key="1">
    <source>
        <dbReference type="EMBL" id="WDB27282.1"/>
    </source>
</evidence>
<sequence>MTRKDSKGVSSRSLIELNDRENEYHQGRNKLKAEKYKRKILVCGLFITLNPNDFIR</sequence>
<gene>
    <name evidence="1" type="ORF">PS049_12805</name>
</gene>
<accession>A0AAX3MG72</accession>
<protein>
    <submittedName>
        <fullName evidence="1">Uncharacterized protein</fullName>
    </submittedName>
</protein>
<reference evidence="1" key="1">
    <citation type="submission" date="2023-02" db="EMBL/GenBank/DDBJ databases">
        <title>Escherichia albertii as a potential enteropathogen in the light of epidemiological and genomic studies.</title>
        <authorList>
            <person name="Leszczynska K."/>
            <person name="Swiecicka I."/>
            <person name="Daniluk T."/>
            <person name="Lebensztejn D."/>
            <person name="Chmielewska S."/>
            <person name="Leszczynska D."/>
            <person name="Gawor J."/>
            <person name="Kliber M."/>
        </authorList>
    </citation>
    <scope>NUCLEOTIDE SEQUENCE</scope>
    <source>
        <strain evidence="1">BIA_7</strain>
    </source>
</reference>
<dbReference type="EMBL" id="CP117562">
    <property type="protein sequence ID" value="WDB27282.1"/>
    <property type="molecule type" value="Genomic_DNA"/>
</dbReference>
<name>A0AAX3MG72_ESCAL</name>
<dbReference type="Proteomes" id="UP001219219">
    <property type="component" value="Chromosome"/>
</dbReference>
<dbReference type="GeneID" id="89517236"/>
<dbReference type="AlphaFoldDB" id="A0AAX3MG72"/>
<dbReference type="RefSeq" id="WP_002461616.1">
    <property type="nucleotide sequence ID" value="NZ_BBVL01000009.1"/>
</dbReference>
<organism evidence="1 2">
    <name type="scientific">Escherichia albertii</name>
    <dbReference type="NCBI Taxonomy" id="208962"/>
    <lineage>
        <taxon>Bacteria</taxon>
        <taxon>Pseudomonadati</taxon>
        <taxon>Pseudomonadota</taxon>
        <taxon>Gammaproteobacteria</taxon>
        <taxon>Enterobacterales</taxon>
        <taxon>Enterobacteriaceae</taxon>
        <taxon>Escherichia</taxon>
    </lineage>
</organism>
<evidence type="ECO:0000313" key="2">
    <source>
        <dbReference type="Proteomes" id="UP001219219"/>
    </source>
</evidence>